<dbReference type="AlphaFoldDB" id="A0A6A6BJ90"/>
<dbReference type="EMBL" id="ML995482">
    <property type="protein sequence ID" value="KAF2143395.1"/>
    <property type="molecule type" value="Genomic_DNA"/>
</dbReference>
<organism evidence="1 2">
    <name type="scientific">Aplosporella prunicola CBS 121167</name>
    <dbReference type="NCBI Taxonomy" id="1176127"/>
    <lineage>
        <taxon>Eukaryota</taxon>
        <taxon>Fungi</taxon>
        <taxon>Dikarya</taxon>
        <taxon>Ascomycota</taxon>
        <taxon>Pezizomycotina</taxon>
        <taxon>Dothideomycetes</taxon>
        <taxon>Dothideomycetes incertae sedis</taxon>
        <taxon>Botryosphaeriales</taxon>
        <taxon>Aplosporellaceae</taxon>
        <taxon>Aplosporella</taxon>
    </lineage>
</organism>
<dbReference type="Proteomes" id="UP000799438">
    <property type="component" value="Unassembled WGS sequence"/>
</dbReference>
<evidence type="ECO:0000313" key="2">
    <source>
        <dbReference type="Proteomes" id="UP000799438"/>
    </source>
</evidence>
<name>A0A6A6BJ90_9PEZI</name>
<keyword evidence="2" id="KW-1185">Reference proteome</keyword>
<reference evidence="1" key="1">
    <citation type="journal article" date="2020" name="Stud. Mycol.">
        <title>101 Dothideomycetes genomes: a test case for predicting lifestyles and emergence of pathogens.</title>
        <authorList>
            <person name="Haridas S."/>
            <person name="Albert R."/>
            <person name="Binder M."/>
            <person name="Bloem J."/>
            <person name="Labutti K."/>
            <person name="Salamov A."/>
            <person name="Andreopoulos B."/>
            <person name="Baker S."/>
            <person name="Barry K."/>
            <person name="Bills G."/>
            <person name="Bluhm B."/>
            <person name="Cannon C."/>
            <person name="Castanera R."/>
            <person name="Culley D."/>
            <person name="Daum C."/>
            <person name="Ezra D."/>
            <person name="Gonzalez J."/>
            <person name="Henrissat B."/>
            <person name="Kuo A."/>
            <person name="Liang C."/>
            <person name="Lipzen A."/>
            <person name="Lutzoni F."/>
            <person name="Magnuson J."/>
            <person name="Mondo S."/>
            <person name="Nolan M."/>
            <person name="Ohm R."/>
            <person name="Pangilinan J."/>
            <person name="Park H.-J."/>
            <person name="Ramirez L."/>
            <person name="Alfaro M."/>
            <person name="Sun H."/>
            <person name="Tritt A."/>
            <person name="Yoshinaga Y."/>
            <person name="Zwiers L.-H."/>
            <person name="Turgeon B."/>
            <person name="Goodwin S."/>
            <person name="Spatafora J."/>
            <person name="Crous P."/>
            <person name="Grigoriev I."/>
        </authorList>
    </citation>
    <scope>NUCLEOTIDE SEQUENCE</scope>
    <source>
        <strain evidence="1">CBS 121167</strain>
    </source>
</reference>
<evidence type="ECO:0000313" key="1">
    <source>
        <dbReference type="EMBL" id="KAF2143395.1"/>
    </source>
</evidence>
<sequence length="194" mass="21870">MQRPPFRPMTTLPVRVSKQWLKMRSRPADSVTLPSVSPEDRIPRTRTLSAPRCTTWSVLSHPHRVAPARCPFHSSSHILFDAALPPVTAMLWPNSETAFQHHPTSSKPSSNCATHHFEVPGRFFTSDTNNAEKAARSFRLPIDRATLRCLTCGDELFREVSFATICRLDFMQHSLLFARVQWGSVCTSLRSGLS</sequence>
<dbReference type="GeneID" id="54293279"/>
<accession>A0A6A6BJ90</accession>
<proteinExistence type="predicted"/>
<dbReference type="RefSeq" id="XP_033399107.1">
    <property type="nucleotide sequence ID" value="XM_033535783.1"/>
</dbReference>
<gene>
    <name evidence="1" type="ORF">K452DRAFT_170340</name>
</gene>
<protein>
    <submittedName>
        <fullName evidence="1">Uncharacterized protein</fullName>
    </submittedName>
</protein>